<dbReference type="Gene3D" id="2.10.109.10">
    <property type="entry name" value="Umud Fragment, subunit A"/>
    <property type="match status" value="1"/>
</dbReference>
<evidence type="ECO:0000256" key="4">
    <source>
        <dbReference type="ARBA" id="ARBA00013208"/>
    </source>
</evidence>
<dbReference type="OrthoDB" id="9802919at2"/>
<comment type="similarity">
    <text evidence="3 12">Belongs to the peptidase S26 family.</text>
</comment>
<dbReference type="AlphaFoldDB" id="A0A147KAH3"/>
<dbReference type="InterPro" id="IPR019758">
    <property type="entry name" value="Pept_S26A_signal_pept_1_CS"/>
</dbReference>
<evidence type="ECO:0000256" key="8">
    <source>
        <dbReference type="ARBA" id="ARBA00022801"/>
    </source>
</evidence>
<reference evidence="14 15" key="1">
    <citation type="journal article" date="2016" name="Front. Microbiol.">
        <title>Microevolution Analysis of Bacillus coahuilensis Unveils Differences in Phosphorus Acquisition Strategies and Their Regulation.</title>
        <authorList>
            <person name="Gomez-Lunar Z."/>
            <person name="Hernandez-Gonzalez I."/>
            <person name="Rodriguez-Torres M.D."/>
            <person name="Souza V."/>
            <person name="Olmedo-Alvarez G."/>
        </authorList>
    </citation>
    <scope>NUCLEOTIDE SEQUENCE [LARGE SCALE GENOMIC DNA]</scope>
    <source>
        <strain evidence="15">p1.1.43</strain>
    </source>
</reference>
<dbReference type="GO" id="GO:0004252">
    <property type="term" value="F:serine-type endopeptidase activity"/>
    <property type="evidence" value="ECO:0007669"/>
    <property type="project" value="InterPro"/>
</dbReference>
<evidence type="ECO:0000256" key="5">
    <source>
        <dbReference type="ARBA" id="ARBA00022475"/>
    </source>
</evidence>
<dbReference type="EC" id="3.4.21.89" evidence="4 12"/>
<dbReference type="RefSeq" id="WP_059350511.1">
    <property type="nucleotide sequence ID" value="NZ_LDYG01000020.1"/>
</dbReference>
<dbReference type="PATRIC" id="fig|1150625.3.peg.899"/>
<comment type="subcellular location">
    <subcellularLocation>
        <location evidence="2">Cell membrane</location>
        <topology evidence="2">Single-pass type II membrane protein</topology>
    </subcellularLocation>
    <subcellularLocation>
        <location evidence="12">Membrane</location>
        <topology evidence="12">Single-pass type II membrane protein</topology>
    </subcellularLocation>
</comment>
<comment type="catalytic activity">
    <reaction evidence="1 12">
        <text>Cleavage of hydrophobic, N-terminal signal or leader sequences from secreted and periplasmic proteins.</text>
        <dbReference type="EC" id="3.4.21.89"/>
    </reaction>
</comment>
<accession>A0A147KAH3</accession>
<dbReference type="InterPro" id="IPR019533">
    <property type="entry name" value="Peptidase_S26"/>
</dbReference>
<evidence type="ECO:0000313" key="14">
    <source>
        <dbReference type="EMBL" id="KUP07729.1"/>
    </source>
</evidence>
<dbReference type="CDD" id="cd06530">
    <property type="entry name" value="S26_SPase_I"/>
    <property type="match status" value="1"/>
</dbReference>
<evidence type="ECO:0000313" key="15">
    <source>
        <dbReference type="Proteomes" id="UP000074108"/>
    </source>
</evidence>
<dbReference type="FunFam" id="2.10.109.10:FF:000008">
    <property type="entry name" value="Signal peptidase I"/>
    <property type="match status" value="1"/>
</dbReference>
<dbReference type="GO" id="GO:0005886">
    <property type="term" value="C:plasma membrane"/>
    <property type="evidence" value="ECO:0007669"/>
    <property type="project" value="UniProtKB-SubCell"/>
</dbReference>
<keyword evidence="7 12" id="KW-0812">Transmembrane</keyword>
<keyword evidence="9 12" id="KW-1133">Transmembrane helix</keyword>
<dbReference type="NCBIfam" id="TIGR02227">
    <property type="entry name" value="sigpep_I_bact"/>
    <property type="match status" value="1"/>
</dbReference>
<dbReference type="InterPro" id="IPR019757">
    <property type="entry name" value="Pept_S26A_signal_pept_1_Lys-AS"/>
</dbReference>
<dbReference type="PRINTS" id="PR00727">
    <property type="entry name" value="LEADERPTASE"/>
</dbReference>
<dbReference type="PANTHER" id="PTHR43390:SF1">
    <property type="entry name" value="CHLOROPLAST PROCESSING PEPTIDASE"/>
    <property type="match status" value="1"/>
</dbReference>
<dbReference type="EMBL" id="LDYG01000020">
    <property type="protein sequence ID" value="KUP07729.1"/>
    <property type="molecule type" value="Genomic_DNA"/>
</dbReference>
<dbReference type="PROSITE" id="PS00760">
    <property type="entry name" value="SPASE_I_2"/>
    <property type="match status" value="1"/>
</dbReference>
<dbReference type="PROSITE" id="PS00761">
    <property type="entry name" value="SPASE_I_3"/>
    <property type="match status" value="1"/>
</dbReference>
<keyword evidence="5" id="KW-1003">Cell membrane</keyword>
<protein>
    <recommendedName>
        <fullName evidence="4 12">Signal peptidase I</fullName>
        <ecNumber evidence="4 12">3.4.21.89</ecNumber>
    </recommendedName>
</protein>
<dbReference type="PANTHER" id="PTHR43390">
    <property type="entry name" value="SIGNAL PEPTIDASE I"/>
    <property type="match status" value="1"/>
</dbReference>
<dbReference type="GO" id="GO:0006465">
    <property type="term" value="P:signal peptide processing"/>
    <property type="evidence" value="ECO:0007669"/>
    <property type="project" value="InterPro"/>
</dbReference>
<evidence type="ECO:0000256" key="11">
    <source>
        <dbReference type="PIRSR" id="PIRSR600223-1"/>
    </source>
</evidence>
<evidence type="ECO:0000256" key="10">
    <source>
        <dbReference type="ARBA" id="ARBA00023136"/>
    </source>
</evidence>
<keyword evidence="10 12" id="KW-0472">Membrane</keyword>
<feature type="domain" description="Peptidase S26" evidence="13">
    <location>
        <begin position="10"/>
        <end position="175"/>
    </location>
</feature>
<dbReference type="InterPro" id="IPR036286">
    <property type="entry name" value="LexA/Signal_pep-like_sf"/>
</dbReference>
<dbReference type="InterPro" id="IPR000223">
    <property type="entry name" value="Pept_S26A_signal_pept_1"/>
</dbReference>
<evidence type="ECO:0000256" key="12">
    <source>
        <dbReference type="RuleBase" id="RU362042"/>
    </source>
</evidence>
<sequence length="186" mass="21664">MKEEVKRESVEWAKAIILGLVIFGFIRFFLFDNYTVQGQSMLPTINDGDKLLVNKLSYTIGEIDRFDVVVFHYNQEEDFVKRVIGLPGDTLYFENDTLHINGEPIDEQYIEGYKDQMSYEKFTGDFSLQDKTGEMEVPAGQLFVMGDNRLGSTDSRHFGFIKENEVVGEVSLRYWPLKKWEINFKD</sequence>
<gene>
    <name evidence="14" type="ORF">Q75_04300</name>
</gene>
<organism evidence="14 15">
    <name type="scientific">Bacillus coahuilensis p1.1.43</name>
    <dbReference type="NCBI Taxonomy" id="1150625"/>
    <lineage>
        <taxon>Bacteria</taxon>
        <taxon>Bacillati</taxon>
        <taxon>Bacillota</taxon>
        <taxon>Bacilli</taxon>
        <taxon>Bacillales</taxon>
        <taxon>Bacillaceae</taxon>
        <taxon>Bacillus</taxon>
    </lineage>
</organism>
<dbReference type="STRING" id="1150625.Q75_04300"/>
<comment type="caution">
    <text evidence="14">The sequence shown here is derived from an EMBL/GenBank/DDBJ whole genome shotgun (WGS) entry which is preliminary data.</text>
</comment>
<evidence type="ECO:0000256" key="2">
    <source>
        <dbReference type="ARBA" id="ARBA00004401"/>
    </source>
</evidence>
<dbReference type="Proteomes" id="UP000074108">
    <property type="component" value="Unassembled WGS sequence"/>
</dbReference>
<evidence type="ECO:0000256" key="1">
    <source>
        <dbReference type="ARBA" id="ARBA00000677"/>
    </source>
</evidence>
<feature type="active site" evidence="11">
    <location>
        <position position="81"/>
    </location>
</feature>
<name>A0A147KAH3_9BACI</name>
<dbReference type="GO" id="GO:0009003">
    <property type="term" value="F:signal peptidase activity"/>
    <property type="evidence" value="ECO:0007669"/>
    <property type="project" value="UniProtKB-EC"/>
</dbReference>
<evidence type="ECO:0000256" key="6">
    <source>
        <dbReference type="ARBA" id="ARBA00022670"/>
    </source>
</evidence>
<evidence type="ECO:0000259" key="13">
    <source>
        <dbReference type="Pfam" id="PF10502"/>
    </source>
</evidence>
<dbReference type="SUPFAM" id="SSF51306">
    <property type="entry name" value="LexA/Signal peptidase"/>
    <property type="match status" value="1"/>
</dbReference>
<evidence type="ECO:0000256" key="3">
    <source>
        <dbReference type="ARBA" id="ARBA00009370"/>
    </source>
</evidence>
<evidence type="ECO:0000256" key="7">
    <source>
        <dbReference type="ARBA" id="ARBA00022692"/>
    </source>
</evidence>
<feature type="active site" evidence="11">
    <location>
        <position position="40"/>
    </location>
</feature>
<keyword evidence="6 12" id="KW-0645">Protease</keyword>
<dbReference type="Pfam" id="PF10502">
    <property type="entry name" value="Peptidase_S26"/>
    <property type="match status" value="1"/>
</dbReference>
<evidence type="ECO:0000256" key="9">
    <source>
        <dbReference type="ARBA" id="ARBA00022989"/>
    </source>
</evidence>
<keyword evidence="8 12" id="KW-0378">Hydrolase</keyword>
<keyword evidence="15" id="KW-1185">Reference proteome</keyword>
<proteinExistence type="inferred from homology"/>
<feature type="transmembrane region" description="Helical" evidence="12">
    <location>
        <begin position="12"/>
        <end position="31"/>
    </location>
</feature>